<feature type="compositionally biased region" description="Basic and acidic residues" evidence="1">
    <location>
        <begin position="756"/>
        <end position="767"/>
    </location>
</feature>
<dbReference type="Gene3D" id="3.20.20.80">
    <property type="entry name" value="Glycosidases"/>
    <property type="match status" value="1"/>
</dbReference>
<name>A0A6J4PFJ3_9ACTN</name>
<evidence type="ECO:0000313" key="3">
    <source>
        <dbReference type="EMBL" id="CAA9414675.1"/>
    </source>
</evidence>
<keyword evidence="2" id="KW-0812">Transmembrane</keyword>
<dbReference type="AlphaFoldDB" id="A0A6J4PFJ3"/>
<accession>A0A6J4PFJ3</accession>
<sequence>MYQHYEARERRGWAARLARLLAVAAVFVAVFVAVVVVVRWGEVERPVSETDGVKQVSTVKDANLAVYTGEGWEERFWTGMNLGATLPGHAPGELAPTREDYLRWFAEMEKMNVDVLRVYTILNPEFYEAFSEFNSTREEPLWLIQGVWSPEEELTGDDLEGRDAYTPEITEIFRHEIRDAVRVVHGDADIPERPGHASGRFRSDVSEYVLGWVVGTEWFPLAVDKTDRMNVGIESYEGEFFRATGDVTPFEGWMAWMLDTFAQEEMEYGWQHPVAISNRPTTDPIEHPDEANEQEDLVPVDPMHVEPTGAWKAGYFASYHIYPAYPDFMRNEQKYQDYRTAEGERDPYAGYLNELRAHHEGIPLIAAEYGTSSARGMAHRGPLGRDQGRHTEEAQGEINADLLDAIHQEGYDGGVLFSWQDEWFKFAWNTGPLEIPDTRRPMWLNRLTNEQNYGVIATEPGESIEDTIHLDGKTGDWERRTGGPDGLGDVVDWVTDRAQGRGAGAAEASYEDFDLGVTHDEAYVYLLMKKREGEWLFPGEEVNVGFGSLPGGGAMANQAPGVGFPDGGLQFLLEIKNGEDSNLWVNSAYDQHTWLYGKKLDYMTDPVLEKDPEEGVFSPWRLALNRPLVLPQSGREIPFEDYKVGKMNPGITDPSDPEFDSLADWYAEGDVLEVRIPWTMLGYTDPSTRRVWDYPYEADGIRAVEAGDLRVYPTVRNPGETAPVEVDPLAYTWREWDQPTYHERKKKGFGPLSEEFETHDRVAEPPR</sequence>
<protein>
    <recommendedName>
        <fullName evidence="4">Family 2 glycosyl transferase</fullName>
    </recommendedName>
</protein>
<evidence type="ECO:0000256" key="2">
    <source>
        <dbReference type="SAM" id="Phobius"/>
    </source>
</evidence>
<gene>
    <name evidence="3" type="ORF">AVDCRST_MAG01-01-1853</name>
</gene>
<dbReference type="EMBL" id="CADCUW010000275">
    <property type="protein sequence ID" value="CAA9414675.1"/>
    <property type="molecule type" value="Genomic_DNA"/>
</dbReference>
<keyword evidence="2" id="KW-1133">Transmembrane helix</keyword>
<dbReference type="SUPFAM" id="SSF51445">
    <property type="entry name" value="(Trans)glycosidases"/>
    <property type="match status" value="1"/>
</dbReference>
<proteinExistence type="predicted"/>
<dbReference type="InterPro" id="IPR017853">
    <property type="entry name" value="GH"/>
</dbReference>
<organism evidence="3">
    <name type="scientific">uncultured Rubrobacteraceae bacterium</name>
    <dbReference type="NCBI Taxonomy" id="349277"/>
    <lineage>
        <taxon>Bacteria</taxon>
        <taxon>Bacillati</taxon>
        <taxon>Actinomycetota</taxon>
        <taxon>Rubrobacteria</taxon>
        <taxon>Rubrobacterales</taxon>
        <taxon>Rubrobacteraceae</taxon>
        <taxon>environmental samples</taxon>
    </lineage>
</organism>
<feature type="region of interest" description="Disordered" evidence="1">
    <location>
        <begin position="743"/>
        <end position="767"/>
    </location>
</feature>
<reference evidence="3" key="1">
    <citation type="submission" date="2020-02" db="EMBL/GenBank/DDBJ databases">
        <authorList>
            <person name="Meier V. D."/>
        </authorList>
    </citation>
    <scope>NUCLEOTIDE SEQUENCE</scope>
    <source>
        <strain evidence="3">AVDCRST_MAG01</strain>
    </source>
</reference>
<keyword evidence="2" id="KW-0472">Membrane</keyword>
<feature type="transmembrane region" description="Helical" evidence="2">
    <location>
        <begin position="20"/>
        <end position="41"/>
    </location>
</feature>
<evidence type="ECO:0000256" key="1">
    <source>
        <dbReference type="SAM" id="MobiDB-lite"/>
    </source>
</evidence>
<evidence type="ECO:0008006" key="4">
    <source>
        <dbReference type="Google" id="ProtNLM"/>
    </source>
</evidence>